<accession>A0ABQ8DRL0</accession>
<dbReference type="NCBIfam" id="TIGR01640">
    <property type="entry name" value="F_box_assoc_1"/>
    <property type="match status" value="1"/>
</dbReference>
<evidence type="ECO:0000259" key="1">
    <source>
        <dbReference type="Pfam" id="PF07734"/>
    </source>
</evidence>
<dbReference type="InterPro" id="IPR006527">
    <property type="entry name" value="F-box-assoc_dom_typ1"/>
</dbReference>
<proteinExistence type="predicted"/>
<dbReference type="InterPro" id="IPR017451">
    <property type="entry name" value="F-box-assoc_interact_dom"/>
</dbReference>
<keyword evidence="3" id="KW-1185">Reference proteome</keyword>
<organism evidence="2 3">
    <name type="scientific">Brassica napus</name>
    <name type="common">Rape</name>
    <dbReference type="NCBI Taxonomy" id="3708"/>
    <lineage>
        <taxon>Eukaryota</taxon>
        <taxon>Viridiplantae</taxon>
        <taxon>Streptophyta</taxon>
        <taxon>Embryophyta</taxon>
        <taxon>Tracheophyta</taxon>
        <taxon>Spermatophyta</taxon>
        <taxon>Magnoliopsida</taxon>
        <taxon>eudicotyledons</taxon>
        <taxon>Gunneridae</taxon>
        <taxon>Pentapetalae</taxon>
        <taxon>rosids</taxon>
        <taxon>malvids</taxon>
        <taxon>Brassicales</taxon>
        <taxon>Brassicaceae</taxon>
        <taxon>Brassiceae</taxon>
        <taxon>Brassica</taxon>
    </lineage>
</organism>
<evidence type="ECO:0000313" key="3">
    <source>
        <dbReference type="Proteomes" id="UP000824890"/>
    </source>
</evidence>
<evidence type="ECO:0000313" key="2">
    <source>
        <dbReference type="EMBL" id="KAH0931150.1"/>
    </source>
</evidence>
<reference evidence="2 3" key="1">
    <citation type="submission" date="2021-05" db="EMBL/GenBank/DDBJ databases">
        <title>Genome Assembly of Synthetic Allotetraploid Brassica napus Reveals Homoeologous Exchanges between Subgenomes.</title>
        <authorList>
            <person name="Davis J.T."/>
        </authorList>
    </citation>
    <scope>NUCLEOTIDE SEQUENCE [LARGE SCALE GENOMIC DNA]</scope>
    <source>
        <strain evidence="3">cv. Da-Ae</strain>
        <tissue evidence="2">Seedling</tissue>
    </source>
</reference>
<dbReference type="InterPro" id="IPR050796">
    <property type="entry name" value="SCF_F-box_component"/>
</dbReference>
<feature type="domain" description="F-box associated beta-propeller type 1" evidence="1">
    <location>
        <begin position="25"/>
        <end position="330"/>
    </location>
</feature>
<dbReference type="Proteomes" id="UP000824890">
    <property type="component" value="Unassembled WGS sequence"/>
</dbReference>
<dbReference type="PANTHER" id="PTHR31672:SF13">
    <property type="entry name" value="F-BOX PROTEIN CPR30-LIKE"/>
    <property type="match status" value="1"/>
</dbReference>
<protein>
    <recommendedName>
        <fullName evidence="1">F-box associated beta-propeller type 1 domain-containing protein</fullName>
    </recommendedName>
</protein>
<sequence>MQTYCALLNDKRFIYKHLELSRERLIRVHYHKSFQFINLETLSVSSHLQSPSDINSMIHCDGLLLCEFDFTNKVRKRLAVWNPFLSQVKWIKPSSSYTGLDIYGFGYDNTSRDNYKILRFCNEIGYEEVEIYEFKSQLWRNVDYSCAYCWHSSLDQAMSMNGNMFWIAQRQKKSKTENFIQSFDFSREVFKETCCVPLQTRDLFLSGFGGDRLSFLSQHEQGKMIQVWVTNKVTDDVVSWSKYFNMTPQYLSILFGCGYFSFPAHLIHKTNRIMLWWEEEDAKNKDIYVNVYEIGEGVVEKQVETGRHGRCDQAPFRSRCCVFVPSLVPVPE</sequence>
<dbReference type="Pfam" id="PF07734">
    <property type="entry name" value="FBA_1"/>
    <property type="match status" value="1"/>
</dbReference>
<gene>
    <name evidence="2" type="ORF">HID58_008267</name>
</gene>
<comment type="caution">
    <text evidence="2">The sequence shown here is derived from an EMBL/GenBank/DDBJ whole genome shotgun (WGS) entry which is preliminary data.</text>
</comment>
<dbReference type="PANTHER" id="PTHR31672">
    <property type="entry name" value="BNACNNG10540D PROTEIN"/>
    <property type="match status" value="1"/>
</dbReference>
<dbReference type="EMBL" id="JAGKQM010000003">
    <property type="protein sequence ID" value="KAH0931150.1"/>
    <property type="molecule type" value="Genomic_DNA"/>
</dbReference>
<name>A0ABQ8DRL0_BRANA</name>